<dbReference type="FunFam" id="1.10.510.10:FF:000571">
    <property type="entry name" value="Maternal embryonic leucine zipper kinase"/>
    <property type="match status" value="1"/>
</dbReference>
<proteinExistence type="inferred from homology"/>
<keyword evidence="3 6" id="KW-0547">Nucleotide-binding</keyword>
<dbReference type="OrthoDB" id="193931at2759"/>
<evidence type="ECO:0000256" key="3">
    <source>
        <dbReference type="ARBA" id="ARBA00022741"/>
    </source>
</evidence>
<evidence type="ECO:0000259" key="8">
    <source>
        <dbReference type="PROSITE" id="PS50011"/>
    </source>
</evidence>
<evidence type="ECO:0000256" key="7">
    <source>
        <dbReference type="RuleBase" id="RU000304"/>
    </source>
</evidence>
<dbReference type="VEuPathDB" id="TrichDB:TRFO_34463"/>
<evidence type="ECO:0000313" key="9">
    <source>
        <dbReference type="EMBL" id="OHS99150.1"/>
    </source>
</evidence>
<dbReference type="RefSeq" id="XP_068352287.1">
    <property type="nucleotide sequence ID" value="XM_068509672.1"/>
</dbReference>
<dbReference type="SUPFAM" id="SSF56112">
    <property type="entry name" value="Protein kinase-like (PK-like)"/>
    <property type="match status" value="1"/>
</dbReference>
<sequence>MSHQEVGNYILLQTLGAGSTGKVKLAENKITHKLYAMKIVNKHIFDSKPDLLRKIQREIALMRLLDHPHLLKLVEVCESPRHLYIIMEYASNGELLDYLIERRSLEEETAMNFFHQLIYGLDYLHSHSICHRDLKPENILLDENDRIKIADFGFARWMKANIAETSCGSPHYAAPEIIKGLSYDGRCADIWSCGVILYTLLSVC</sequence>
<gene>
    <name evidence="9" type="ORF">TRFO_34463</name>
</gene>
<keyword evidence="1 7" id="KW-0723">Serine/threonine-protein kinase</keyword>
<dbReference type="InterPro" id="IPR008271">
    <property type="entry name" value="Ser/Thr_kinase_AS"/>
</dbReference>
<dbReference type="GO" id="GO:0005524">
    <property type="term" value="F:ATP binding"/>
    <property type="evidence" value="ECO:0007669"/>
    <property type="project" value="UniProtKB-UniRule"/>
</dbReference>
<organism evidence="9 10">
    <name type="scientific">Tritrichomonas foetus</name>
    <dbReference type="NCBI Taxonomy" id="1144522"/>
    <lineage>
        <taxon>Eukaryota</taxon>
        <taxon>Metamonada</taxon>
        <taxon>Parabasalia</taxon>
        <taxon>Tritrichomonadida</taxon>
        <taxon>Tritrichomonadidae</taxon>
        <taxon>Tritrichomonas</taxon>
    </lineage>
</organism>
<dbReference type="InterPro" id="IPR017441">
    <property type="entry name" value="Protein_kinase_ATP_BS"/>
</dbReference>
<evidence type="ECO:0000313" key="10">
    <source>
        <dbReference type="Proteomes" id="UP000179807"/>
    </source>
</evidence>
<evidence type="ECO:0000256" key="4">
    <source>
        <dbReference type="ARBA" id="ARBA00022777"/>
    </source>
</evidence>
<dbReference type="Pfam" id="PF00069">
    <property type="entry name" value="Pkinase"/>
    <property type="match status" value="1"/>
</dbReference>
<evidence type="ECO:0000256" key="1">
    <source>
        <dbReference type="ARBA" id="ARBA00022527"/>
    </source>
</evidence>
<evidence type="ECO:0000256" key="2">
    <source>
        <dbReference type="ARBA" id="ARBA00022679"/>
    </source>
</evidence>
<dbReference type="GO" id="GO:0035556">
    <property type="term" value="P:intracellular signal transduction"/>
    <property type="evidence" value="ECO:0007669"/>
    <property type="project" value="TreeGrafter"/>
</dbReference>
<dbReference type="EMBL" id="MLAK01001021">
    <property type="protein sequence ID" value="OHS99150.1"/>
    <property type="molecule type" value="Genomic_DNA"/>
</dbReference>
<keyword evidence="4 9" id="KW-0418">Kinase</keyword>
<keyword evidence="2" id="KW-0808">Transferase</keyword>
<keyword evidence="5 6" id="KW-0067">ATP-binding</keyword>
<comment type="caution">
    <text evidence="9">The sequence shown here is derived from an EMBL/GenBank/DDBJ whole genome shotgun (WGS) entry which is preliminary data.</text>
</comment>
<dbReference type="GO" id="GO:0005737">
    <property type="term" value="C:cytoplasm"/>
    <property type="evidence" value="ECO:0007669"/>
    <property type="project" value="TreeGrafter"/>
</dbReference>
<protein>
    <submittedName>
        <fullName evidence="9">CAMK family protein kinase</fullName>
    </submittedName>
</protein>
<comment type="similarity">
    <text evidence="7">Belongs to the protein kinase superfamily.</text>
</comment>
<dbReference type="SMART" id="SM00220">
    <property type="entry name" value="S_TKc"/>
    <property type="match status" value="1"/>
</dbReference>
<dbReference type="Gene3D" id="1.10.510.10">
    <property type="entry name" value="Transferase(Phosphotransferase) domain 1"/>
    <property type="match status" value="1"/>
</dbReference>
<dbReference type="GO" id="GO:0004674">
    <property type="term" value="F:protein serine/threonine kinase activity"/>
    <property type="evidence" value="ECO:0007669"/>
    <property type="project" value="UniProtKB-KW"/>
</dbReference>
<accession>A0A1J4JJ21</accession>
<dbReference type="PROSITE" id="PS00107">
    <property type="entry name" value="PROTEIN_KINASE_ATP"/>
    <property type="match status" value="1"/>
</dbReference>
<feature type="binding site" evidence="6">
    <location>
        <position position="38"/>
    </location>
    <ligand>
        <name>ATP</name>
        <dbReference type="ChEBI" id="CHEBI:30616"/>
    </ligand>
</feature>
<dbReference type="InterPro" id="IPR000719">
    <property type="entry name" value="Prot_kinase_dom"/>
</dbReference>
<dbReference type="PANTHER" id="PTHR24346">
    <property type="entry name" value="MAP/MICROTUBULE AFFINITY-REGULATING KINASE"/>
    <property type="match status" value="1"/>
</dbReference>
<evidence type="ECO:0000256" key="5">
    <source>
        <dbReference type="ARBA" id="ARBA00022840"/>
    </source>
</evidence>
<dbReference type="PANTHER" id="PTHR24346:SF82">
    <property type="entry name" value="KP78A-RELATED"/>
    <property type="match status" value="1"/>
</dbReference>
<feature type="domain" description="Protein kinase" evidence="8">
    <location>
        <begin position="9"/>
        <end position="204"/>
    </location>
</feature>
<keyword evidence="10" id="KW-1185">Reference proteome</keyword>
<dbReference type="PROSITE" id="PS50011">
    <property type="entry name" value="PROTEIN_KINASE_DOM"/>
    <property type="match status" value="1"/>
</dbReference>
<dbReference type="AlphaFoldDB" id="A0A1J4JJ21"/>
<evidence type="ECO:0000256" key="6">
    <source>
        <dbReference type="PROSITE-ProRule" id="PRU10141"/>
    </source>
</evidence>
<dbReference type="PROSITE" id="PS00108">
    <property type="entry name" value="PROTEIN_KINASE_ST"/>
    <property type="match status" value="1"/>
</dbReference>
<dbReference type="Proteomes" id="UP000179807">
    <property type="component" value="Unassembled WGS sequence"/>
</dbReference>
<dbReference type="PRINTS" id="PR00109">
    <property type="entry name" value="TYRKINASE"/>
</dbReference>
<name>A0A1J4JJ21_9EUKA</name>
<reference evidence="9" key="1">
    <citation type="submission" date="2016-10" db="EMBL/GenBank/DDBJ databases">
        <authorList>
            <person name="Benchimol M."/>
            <person name="Almeida L.G."/>
            <person name="Vasconcelos A.T."/>
            <person name="Perreira-Neves A."/>
            <person name="Rosa I.A."/>
            <person name="Tasca T."/>
            <person name="Bogo M.R."/>
            <person name="de Souza W."/>
        </authorList>
    </citation>
    <scope>NUCLEOTIDE SEQUENCE [LARGE SCALE GENOMIC DNA]</scope>
    <source>
        <strain evidence="9">K</strain>
    </source>
</reference>
<dbReference type="InterPro" id="IPR001245">
    <property type="entry name" value="Ser-Thr/Tyr_kinase_cat_dom"/>
</dbReference>
<dbReference type="InterPro" id="IPR011009">
    <property type="entry name" value="Kinase-like_dom_sf"/>
</dbReference>
<dbReference type="FunFam" id="3.30.200.20:FF:000003">
    <property type="entry name" value="Non-specific serine/threonine protein kinase"/>
    <property type="match status" value="1"/>
</dbReference>
<dbReference type="GeneID" id="94844376"/>